<feature type="region of interest" description="Disordered" evidence="1">
    <location>
        <begin position="40"/>
        <end position="78"/>
    </location>
</feature>
<organism evidence="2 3">
    <name type="scientific">Craurococcus roseus</name>
    <dbReference type="NCBI Taxonomy" id="77585"/>
    <lineage>
        <taxon>Bacteria</taxon>
        <taxon>Pseudomonadati</taxon>
        <taxon>Pseudomonadota</taxon>
        <taxon>Alphaproteobacteria</taxon>
        <taxon>Acetobacterales</taxon>
        <taxon>Acetobacteraceae</taxon>
        <taxon>Craurococcus</taxon>
    </lineage>
</organism>
<accession>A0ABN1EIG4</accession>
<evidence type="ECO:0000313" key="2">
    <source>
        <dbReference type="EMBL" id="GAA0567265.1"/>
    </source>
</evidence>
<evidence type="ECO:0000313" key="3">
    <source>
        <dbReference type="Proteomes" id="UP001501588"/>
    </source>
</evidence>
<feature type="compositionally biased region" description="Polar residues" evidence="1">
    <location>
        <begin position="1"/>
        <end position="13"/>
    </location>
</feature>
<dbReference type="EMBL" id="BAAAFZ010000003">
    <property type="protein sequence ID" value="GAA0567265.1"/>
    <property type="molecule type" value="Genomic_DNA"/>
</dbReference>
<evidence type="ECO:0000256" key="1">
    <source>
        <dbReference type="SAM" id="MobiDB-lite"/>
    </source>
</evidence>
<proteinExistence type="predicted"/>
<protein>
    <submittedName>
        <fullName evidence="2">Uncharacterized protein</fullName>
    </submittedName>
</protein>
<dbReference type="RefSeq" id="WP_343893223.1">
    <property type="nucleotide sequence ID" value="NZ_BAAAFZ010000003.1"/>
</dbReference>
<dbReference type="Proteomes" id="UP001501588">
    <property type="component" value="Unassembled WGS sequence"/>
</dbReference>
<sequence length="78" mass="8569">MAQNNAERSSSGRTALGGAAGGFTYDAAMLDAVARENQLRRPLRLKPWQNDLPRAQTPTEARRHEQSEPERAVPSPVN</sequence>
<keyword evidence="3" id="KW-1185">Reference proteome</keyword>
<feature type="compositionally biased region" description="Basic and acidic residues" evidence="1">
    <location>
        <begin position="60"/>
        <end position="71"/>
    </location>
</feature>
<reference evidence="2 3" key="1">
    <citation type="journal article" date="2019" name="Int. J. Syst. Evol. Microbiol.">
        <title>The Global Catalogue of Microorganisms (GCM) 10K type strain sequencing project: providing services to taxonomists for standard genome sequencing and annotation.</title>
        <authorList>
            <consortium name="The Broad Institute Genomics Platform"/>
            <consortium name="The Broad Institute Genome Sequencing Center for Infectious Disease"/>
            <person name="Wu L."/>
            <person name="Ma J."/>
        </authorList>
    </citation>
    <scope>NUCLEOTIDE SEQUENCE [LARGE SCALE GENOMIC DNA]</scope>
    <source>
        <strain evidence="2 3">JCM 9933</strain>
    </source>
</reference>
<gene>
    <name evidence="2" type="ORF">GCM10009416_01590</name>
</gene>
<feature type="region of interest" description="Disordered" evidence="1">
    <location>
        <begin position="1"/>
        <end position="20"/>
    </location>
</feature>
<name>A0ABN1EIG4_9PROT</name>
<comment type="caution">
    <text evidence="2">The sequence shown here is derived from an EMBL/GenBank/DDBJ whole genome shotgun (WGS) entry which is preliminary data.</text>
</comment>